<dbReference type="Pfam" id="PF02381">
    <property type="entry name" value="MraZ"/>
    <property type="match status" value="1"/>
</dbReference>
<dbReference type="EMBL" id="JAVKPH010000021">
    <property type="protein sequence ID" value="MDR5654111.1"/>
    <property type="molecule type" value="Genomic_DNA"/>
</dbReference>
<dbReference type="InterPro" id="IPR037914">
    <property type="entry name" value="SpoVT-AbrB_sf"/>
</dbReference>
<reference evidence="9 10" key="1">
    <citation type="submission" date="2023-09" db="EMBL/GenBank/DDBJ databases">
        <title>Xinfangfangia sedmenti sp. nov., isolated the sedment.</title>
        <authorList>
            <person name="Xu L."/>
        </authorList>
    </citation>
    <scope>NUCLEOTIDE SEQUENCE [LARGE SCALE GENOMIC DNA]</scope>
    <source>
        <strain evidence="9 10">LG-4</strain>
    </source>
</reference>
<dbReference type="CDD" id="cd16320">
    <property type="entry name" value="MraZ_N"/>
    <property type="match status" value="1"/>
</dbReference>
<dbReference type="InterPro" id="IPR020603">
    <property type="entry name" value="MraZ_dom"/>
</dbReference>
<evidence type="ECO:0000256" key="2">
    <source>
        <dbReference type="ARBA" id="ARBA00022490"/>
    </source>
</evidence>
<comment type="subunit">
    <text evidence="7">Forms oligomers.</text>
</comment>
<sequence>MSFYGEFTQKIDGKGRVSIPVDFRRALEQGDPDWTEGLRPRVRIVYGDPRRKFLECYTISAIREVEAQIRALPRGSQTRRLAEQFMISGSDTCEVDNDGRIVLSQKLRDRIRLRDGYGANETADALFAGTLDTFQIWRPDDYEDDKAARIAAMADDLPPDVDVLTLLPALGG</sequence>
<keyword evidence="3" id="KW-0677">Repeat</keyword>
<gene>
    <name evidence="7 9" type="primary">mraZ</name>
    <name evidence="9" type="ORF">RGD00_15965</name>
</gene>
<evidence type="ECO:0000256" key="6">
    <source>
        <dbReference type="ARBA" id="ARBA00023163"/>
    </source>
</evidence>
<evidence type="ECO:0000259" key="8">
    <source>
        <dbReference type="PROSITE" id="PS51740"/>
    </source>
</evidence>
<comment type="similarity">
    <text evidence="7">Belongs to the MraZ family.</text>
</comment>
<evidence type="ECO:0000256" key="3">
    <source>
        <dbReference type="ARBA" id="ARBA00022737"/>
    </source>
</evidence>
<dbReference type="RefSeq" id="WP_310458281.1">
    <property type="nucleotide sequence ID" value="NZ_JAVKPH010000021.1"/>
</dbReference>
<dbReference type="Gene3D" id="3.40.1550.20">
    <property type="entry name" value="Transcriptional regulator MraZ domain"/>
    <property type="match status" value="1"/>
</dbReference>
<dbReference type="PANTHER" id="PTHR34701:SF1">
    <property type="entry name" value="TRANSCRIPTIONAL REGULATOR MRAZ"/>
    <property type="match status" value="1"/>
</dbReference>
<dbReference type="InterPro" id="IPR007159">
    <property type="entry name" value="SpoVT-AbrB_dom"/>
</dbReference>
<evidence type="ECO:0000256" key="4">
    <source>
        <dbReference type="ARBA" id="ARBA00023015"/>
    </source>
</evidence>
<keyword evidence="4 7" id="KW-0805">Transcription regulation</keyword>
<feature type="domain" description="SpoVT-AbrB" evidence="8">
    <location>
        <begin position="6"/>
        <end position="50"/>
    </location>
</feature>
<dbReference type="Proteomes" id="UP001247754">
    <property type="component" value="Unassembled WGS sequence"/>
</dbReference>
<organism evidence="9 10">
    <name type="scientific">Ruixingdingia sedimenti</name>
    <dbReference type="NCBI Taxonomy" id="3073604"/>
    <lineage>
        <taxon>Bacteria</taxon>
        <taxon>Pseudomonadati</taxon>
        <taxon>Pseudomonadota</taxon>
        <taxon>Alphaproteobacteria</taxon>
        <taxon>Rhodobacterales</taxon>
        <taxon>Paracoccaceae</taxon>
        <taxon>Ruixingdingia</taxon>
    </lineage>
</organism>
<evidence type="ECO:0000313" key="9">
    <source>
        <dbReference type="EMBL" id="MDR5654111.1"/>
    </source>
</evidence>
<dbReference type="SUPFAM" id="SSF89447">
    <property type="entry name" value="AbrB/MazE/MraZ-like"/>
    <property type="match status" value="1"/>
</dbReference>
<evidence type="ECO:0000256" key="1">
    <source>
        <dbReference type="ARBA" id="ARBA00013860"/>
    </source>
</evidence>
<comment type="caution">
    <text evidence="9">The sequence shown here is derived from an EMBL/GenBank/DDBJ whole genome shotgun (WGS) entry which is preliminary data.</text>
</comment>
<dbReference type="HAMAP" id="MF_01008">
    <property type="entry name" value="MraZ"/>
    <property type="match status" value="1"/>
</dbReference>
<dbReference type="InterPro" id="IPR038619">
    <property type="entry name" value="MraZ_sf"/>
</dbReference>
<comment type="subcellular location">
    <subcellularLocation>
        <location evidence="7">Cytoplasm</location>
        <location evidence="7">Nucleoid</location>
    </subcellularLocation>
</comment>
<protein>
    <recommendedName>
        <fullName evidence="1 7">Transcriptional regulator MraZ</fullName>
    </recommendedName>
</protein>
<dbReference type="InterPro" id="IPR035644">
    <property type="entry name" value="MraZ_C"/>
</dbReference>
<keyword evidence="2 7" id="KW-0963">Cytoplasm</keyword>
<dbReference type="PROSITE" id="PS51740">
    <property type="entry name" value="SPOVT_ABRB"/>
    <property type="match status" value="1"/>
</dbReference>
<dbReference type="CDD" id="cd16321">
    <property type="entry name" value="MraZ_C"/>
    <property type="match status" value="1"/>
</dbReference>
<keyword evidence="10" id="KW-1185">Reference proteome</keyword>
<keyword evidence="6 7" id="KW-0804">Transcription</keyword>
<evidence type="ECO:0000256" key="7">
    <source>
        <dbReference type="HAMAP-Rule" id="MF_01008"/>
    </source>
</evidence>
<dbReference type="InterPro" id="IPR003444">
    <property type="entry name" value="MraZ"/>
</dbReference>
<evidence type="ECO:0000313" key="10">
    <source>
        <dbReference type="Proteomes" id="UP001247754"/>
    </source>
</evidence>
<dbReference type="NCBIfam" id="NF001476">
    <property type="entry name" value="PRK00326.2-2"/>
    <property type="match status" value="1"/>
</dbReference>
<keyword evidence="5 7" id="KW-0238">DNA-binding</keyword>
<dbReference type="InterPro" id="IPR035642">
    <property type="entry name" value="MraZ_N"/>
</dbReference>
<name>A0ABU1FB67_9RHOB</name>
<proteinExistence type="inferred from homology"/>
<evidence type="ECO:0000256" key="5">
    <source>
        <dbReference type="ARBA" id="ARBA00023125"/>
    </source>
</evidence>
<dbReference type="PANTHER" id="PTHR34701">
    <property type="entry name" value="TRANSCRIPTIONAL REGULATOR MRAZ"/>
    <property type="match status" value="1"/>
</dbReference>
<accession>A0ABU1FB67</accession>